<feature type="non-terminal residue" evidence="5">
    <location>
        <position position="783"/>
    </location>
</feature>
<dbReference type="Proteomes" id="UP000534107">
    <property type="component" value="Unassembled WGS sequence"/>
</dbReference>
<dbReference type="Pfam" id="PF00612">
    <property type="entry name" value="IQ"/>
    <property type="match status" value="1"/>
</dbReference>
<sequence>FSFSTYNKMWADAQKDLNILLQREREEFLQPEKDHKKVFQILTTSYIKYIQIFRNLETVYDQLVHQQKRAVIRQVLDGVMGRILEIKKEMVELEKSEFHYIDDILVELALLPETLEVPIPRYFIKERLQVLQQREKMLDQILLDAGLLIQEPVKAMTIEEAIKLIQVAERARQGRRRALFMKQLYLQDKKQRQTKHQVETGPHPDDAATCIQKIWRGYIQRKKTQKMREDEMIFLGMSLPPHLMAPSNLQKKVEQVNAQQSEVQERDDEVFIKEKLKEMEGLHIKETLQDQIGQCLIECRHIIGRFPDYPADNAGGSKAILTEKTPEQILEELEAKKMMALQEKAQKGRDKEGGKEKTKGKTPQKAEPKEEGWKMAPSNFLSIMEEGSYQYKVFWQNRDEGWDFHQDHDPELIKEEKREEVEEEIRVQVDELMQQKLHNLKLAVDGEQSDKQKKGRKSEKGKKTTTRKKISELEEDLTSDRTIDSLYRELVEKGLIIKAKTVNLSDYVGEYSYLGSALQQADVEPMPSLADVRQLIALYGILPLGSQIVHEKAPLVKALLLAGPAGVGKKMLVHAICTETGANLFNLSLSNITGKYPGQSGLRMMFHLVLKVARQLQPSVVWVGDTEKIFSKAAPKTGLEVSPKRLATTFSKFLKALKAQDRVLLVGTTKRPFDANLKPFCEAYKKIILMPKPDYTSRFGKYLMLWRHIILQNGGTITDLLNISCLAKLSDGFTQGHIIQAVQAVLSELRLLQMTRKPLRTEEFVPFLATQDPVYKEEEQTFK</sequence>
<dbReference type="GO" id="GO:0005524">
    <property type="term" value="F:ATP binding"/>
    <property type="evidence" value="ECO:0007669"/>
    <property type="project" value="UniProtKB-KW"/>
</dbReference>
<evidence type="ECO:0000256" key="2">
    <source>
        <dbReference type="ARBA" id="ARBA00022840"/>
    </source>
</evidence>
<dbReference type="Gene3D" id="3.40.50.300">
    <property type="entry name" value="P-loop containing nucleotide triphosphate hydrolases"/>
    <property type="match status" value="1"/>
</dbReference>
<keyword evidence="6" id="KW-1185">Reference proteome</keyword>
<keyword evidence="2" id="KW-0067">ATP-binding</keyword>
<dbReference type="Gene3D" id="1.20.5.190">
    <property type="match status" value="1"/>
</dbReference>
<dbReference type="OrthoDB" id="3046016at2759"/>
<evidence type="ECO:0000256" key="1">
    <source>
        <dbReference type="ARBA" id="ARBA00022741"/>
    </source>
</evidence>
<protein>
    <submittedName>
        <fullName evidence="5">DRC11 protein</fullName>
    </submittedName>
</protein>
<feature type="region of interest" description="Disordered" evidence="3">
    <location>
        <begin position="440"/>
        <end position="469"/>
    </location>
</feature>
<feature type="domain" description="ATPase AAA-type core" evidence="4">
    <location>
        <begin position="559"/>
        <end position="674"/>
    </location>
</feature>
<feature type="compositionally biased region" description="Basic and acidic residues" evidence="3">
    <location>
        <begin position="344"/>
        <end position="372"/>
    </location>
</feature>
<dbReference type="PROSITE" id="PS50096">
    <property type="entry name" value="IQ"/>
    <property type="match status" value="1"/>
</dbReference>
<dbReference type="GO" id="GO:0016887">
    <property type="term" value="F:ATP hydrolysis activity"/>
    <property type="evidence" value="ECO:0007669"/>
    <property type="project" value="InterPro"/>
</dbReference>
<evidence type="ECO:0000313" key="5">
    <source>
        <dbReference type="EMBL" id="NXH23373.1"/>
    </source>
</evidence>
<evidence type="ECO:0000259" key="4">
    <source>
        <dbReference type="Pfam" id="PF00004"/>
    </source>
</evidence>
<dbReference type="FunFam" id="1.10.8.60:FF:000064">
    <property type="entry name" value="IQ motif containing with AAA domain 1"/>
    <property type="match status" value="1"/>
</dbReference>
<feature type="region of interest" description="Disordered" evidence="3">
    <location>
        <begin position="343"/>
        <end position="372"/>
    </location>
</feature>
<dbReference type="Gene3D" id="1.10.8.60">
    <property type="match status" value="1"/>
</dbReference>
<evidence type="ECO:0000313" key="6">
    <source>
        <dbReference type="Proteomes" id="UP000534107"/>
    </source>
</evidence>
<dbReference type="AlphaFoldDB" id="A0A7K9IBA3"/>
<proteinExistence type="predicted"/>
<evidence type="ECO:0000256" key="3">
    <source>
        <dbReference type="SAM" id="MobiDB-lite"/>
    </source>
</evidence>
<gene>
    <name evidence="5" type="primary">Iqca1</name>
    <name evidence="5" type="ORF">BUCCAP_R01940</name>
</gene>
<keyword evidence="1" id="KW-0547">Nucleotide-binding</keyword>
<feature type="non-terminal residue" evidence="5">
    <location>
        <position position="1"/>
    </location>
</feature>
<accession>A0A7K9IBA3</accession>
<dbReference type="PANTHER" id="PTHR14690:SF0">
    <property type="entry name" value="IQ MOTIF CONTAINING WITH AAA DOMAIN 1"/>
    <property type="match status" value="1"/>
</dbReference>
<dbReference type="Pfam" id="PF00004">
    <property type="entry name" value="AAA"/>
    <property type="match status" value="1"/>
</dbReference>
<dbReference type="InterPro" id="IPR003959">
    <property type="entry name" value="ATPase_AAA_core"/>
</dbReference>
<comment type="caution">
    <text evidence="5">The sequence shown here is derived from an EMBL/GenBank/DDBJ whole genome shotgun (WGS) entry which is preliminary data.</text>
</comment>
<dbReference type="InterPro" id="IPR027417">
    <property type="entry name" value="P-loop_NTPase"/>
</dbReference>
<dbReference type="EMBL" id="VWZO01022872">
    <property type="protein sequence ID" value="NXH23373.1"/>
    <property type="molecule type" value="Genomic_DNA"/>
</dbReference>
<dbReference type="InterPro" id="IPR000048">
    <property type="entry name" value="IQ_motif_EF-hand-BS"/>
</dbReference>
<organism evidence="5 6">
    <name type="scientific">Bucco capensis</name>
    <name type="common">collared puffbird</name>
    <dbReference type="NCBI Taxonomy" id="135168"/>
    <lineage>
        <taxon>Eukaryota</taxon>
        <taxon>Metazoa</taxon>
        <taxon>Chordata</taxon>
        <taxon>Craniata</taxon>
        <taxon>Vertebrata</taxon>
        <taxon>Euteleostomi</taxon>
        <taxon>Archelosauria</taxon>
        <taxon>Archosauria</taxon>
        <taxon>Dinosauria</taxon>
        <taxon>Saurischia</taxon>
        <taxon>Theropoda</taxon>
        <taxon>Coelurosauria</taxon>
        <taxon>Aves</taxon>
        <taxon>Neognathae</taxon>
        <taxon>Neoaves</taxon>
        <taxon>Telluraves</taxon>
        <taxon>Coraciimorphae</taxon>
        <taxon>Piciformes</taxon>
        <taxon>Bucconidae</taxon>
        <taxon>Bucco</taxon>
    </lineage>
</organism>
<name>A0A7K9IBA3_9PICI</name>
<dbReference type="SUPFAM" id="SSF52540">
    <property type="entry name" value="P-loop containing nucleoside triphosphate hydrolases"/>
    <property type="match status" value="1"/>
</dbReference>
<feature type="compositionally biased region" description="Basic residues" evidence="3">
    <location>
        <begin position="453"/>
        <end position="468"/>
    </location>
</feature>
<reference evidence="5 6" key="1">
    <citation type="submission" date="2019-09" db="EMBL/GenBank/DDBJ databases">
        <title>Bird 10,000 Genomes (B10K) Project - Family phase.</title>
        <authorList>
            <person name="Zhang G."/>
        </authorList>
    </citation>
    <scope>NUCLEOTIDE SEQUENCE [LARGE SCALE GENOMIC DNA]</scope>
    <source>
        <strain evidence="5">B10K-DU-001-16</strain>
        <tissue evidence="5">Muscle</tissue>
    </source>
</reference>
<dbReference type="InterPro" id="IPR052267">
    <property type="entry name" value="N-DRC_Component"/>
</dbReference>
<dbReference type="PANTHER" id="PTHR14690">
    <property type="entry name" value="IQ MOTIF CONTAINING WITH AAA DOMAIN 1"/>
    <property type="match status" value="1"/>
</dbReference>